<dbReference type="Gene3D" id="3.40.50.300">
    <property type="entry name" value="P-loop containing nucleotide triphosphate hydrolases"/>
    <property type="match status" value="1"/>
</dbReference>
<dbReference type="GO" id="GO:0004020">
    <property type="term" value="F:adenylylsulfate kinase activity"/>
    <property type="evidence" value="ECO:0007669"/>
    <property type="project" value="UniProtKB-UniRule"/>
</dbReference>
<name>A0A8J3DAU2_9BACT</name>
<evidence type="ECO:0000256" key="2">
    <source>
        <dbReference type="ARBA" id="ARBA00002632"/>
    </source>
</evidence>
<dbReference type="InterPro" id="IPR002891">
    <property type="entry name" value="APS"/>
</dbReference>
<comment type="function">
    <text evidence="2 13 14">Catalyzes the synthesis of activated sulfate.</text>
</comment>
<evidence type="ECO:0000256" key="3">
    <source>
        <dbReference type="ARBA" id="ARBA00004806"/>
    </source>
</evidence>
<evidence type="ECO:0000313" key="16">
    <source>
        <dbReference type="EMBL" id="GHB96527.1"/>
    </source>
</evidence>
<comment type="pathway">
    <text evidence="3 13 14">Sulfur metabolism; hydrogen sulfide biosynthesis; sulfite from sulfate: step 2/3.</text>
</comment>
<dbReference type="InterPro" id="IPR027417">
    <property type="entry name" value="P-loop_NTPase"/>
</dbReference>
<evidence type="ECO:0000256" key="5">
    <source>
        <dbReference type="ARBA" id="ARBA00012121"/>
    </source>
</evidence>
<evidence type="ECO:0000256" key="6">
    <source>
        <dbReference type="ARBA" id="ARBA00022679"/>
    </source>
</evidence>
<dbReference type="UniPathway" id="UPA00140">
    <property type="reaction ID" value="UER00205"/>
</dbReference>
<evidence type="ECO:0000256" key="10">
    <source>
        <dbReference type="ARBA" id="ARBA00029724"/>
    </source>
</evidence>
<gene>
    <name evidence="13 16" type="primary">cysC</name>
    <name evidence="16" type="ORF">GCM10007047_10520</name>
</gene>
<dbReference type="GO" id="GO:0005524">
    <property type="term" value="F:ATP binding"/>
    <property type="evidence" value="ECO:0007669"/>
    <property type="project" value="UniProtKB-UniRule"/>
</dbReference>
<evidence type="ECO:0000256" key="12">
    <source>
        <dbReference type="ARBA" id="ARBA00031464"/>
    </source>
</evidence>
<comment type="caution">
    <text evidence="16">The sequence shown here is derived from an EMBL/GenBank/DDBJ whole genome shotgun (WGS) entry which is preliminary data.</text>
</comment>
<dbReference type="PANTHER" id="PTHR11055:SF1">
    <property type="entry name" value="PAPS SYNTHETASE, ISOFORM D"/>
    <property type="match status" value="1"/>
</dbReference>
<keyword evidence="8 13" id="KW-0418">Kinase</keyword>
<dbReference type="RefSeq" id="WP_189512637.1">
    <property type="nucleotide sequence ID" value="NZ_BMXG01000005.1"/>
</dbReference>
<protein>
    <recommendedName>
        <fullName evidence="5 13">Adenylyl-sulfate kinase</fullName>
        <ecNumber evidence="5 13">2.7.1.25</ecNumber>
    </recommendedName>
    <alternativeName>
        <fullName evidence="11 13">APS kinase</fullName>
    </alternativeName>
    <alternativeName>
        <fullName evidence="12 13">ATP adenosine-5'-phosphosulfate 3'-phosphotransferase</fullName>
    </alternativeName>
    <alternativeName>
        <fullName evidence="10 13">Adenosine-5'-phosphosulfate kinase</fullName>
    </alternativeName>
</protein>
<accession>A0A8J3DAU2</accession>
<keyword evidence="17" id="KW-1185">Reference proteome</keyword>
<keyword evidence="9 13" id="KW-0067">ATP-binding</keyword>
<sequence>MAETPDNIYHVFDRMLPRADREAALKQRSHVFWLFGLSGSGKSTLALALERELFKAGRFAQVLDGDNIRSGLNRDLGFSDADRSENIRRIAEVAKLFAQAGVVTITSFICPKEELRALARETIGADDFSDIYVKASYERCQERDPKGLYKKVQAGQVKQFTGKDSGFEEPTAPALIIDTENETIEQSVQRLLDYVLPRVEA</sequence>
<dbReference type="EMBL" id="BMXG01000005">
    <property type="protein sequence ID" value="GHB96527.1"/>
    <property type="molecule type" value="Genomic_DNA"/>
</dbReference>
<dbReference type="PANTHER" id="PTHR11055">
    <property type="entry name" value="BIFUNCTIONAL 3'-PHOSPHOADENOSINE 5'-PHOSPHOSULFATE SYNTHASE"/>
    <property type="match status" value="1"/>
</dbReference>
<dbReference type="NCBIfam" id="NF003013">
    <property type="entry name" value="PRK03846.1"/>
    <property type="match status" value="1"/>
</dbReference>
<comment type="caution">
    <text evidence="13">Lacks conserved residue(s) required for the propagation of feature annotation.</text>
</comment>
<evidence type="ECO:0000256" key="13">
    <source>
        <dbReference type="HAMAP-Rule" id="MF_00065"/>
    </source>
</evidence>
<comment type="similarity">
    <text evidence="4 13 14">Belongs to the APS kinase family.</text>
</comment>
<dbReference type="Pfam" id="PF01583">
    <property type="entry name" value="APS_kinase"/>
    <property type="match status" value="1"/>
</dbReference>
<dbReference type="GO" id="GO:0070814">
    <property type="term" value="P:hydrogen sulfide biosynthetic process"/>
    <property type="evidence" value="ECO:0007669"/>
    <property type="project" value="UniProtKB-UniRule"/>
</dbReference>
<evidence type="ECO:0000256" key="11">
    <source>
        <dbReference type="ARBA" id="ARBA00031393"/>
    </source>
</evidence>
<dbReference type="InterPro" id="IPR059117">
    <property type="entry name" value="APS_kinase_dom"/>
</dbReference>
<evidence type="ECO:0000256" key="1">
    <source>
        <dbReference type="ARBA" id="ARBA00001823"/>
    </source>
</evidence>
<evidence type="ECO:0000256" key="4">
    <source>
        <dbReference type="ARBA" id="ARBA00007008"/>
    </source>
</evidence>
<organism evidence="16 17">
    <name type="scientific">Cerasicoccus arenae</name>
    <dbReference type="NCBI Taxonomy" id="424488"/>
    <lineage>
        <taxon>Bacteria</taxon>
        <taxon>Pseudomonadati</taxon>
        <taxon>Verrucomicrobiota</taxon>
        <taxon>Opitutia</taxon>
        <taxon>Puniceicoccales</taxon>
        <taxon>Cerasicoccaceae</taxon>
        <taxon>Cerasicoccus</taxon>
    </lineage>
</organism>
<dbReference type="GO" id="GO:0000103">
    <property type="term" value="P:sulfate assimilation"/>
    <property type="evidence" value="ECO:0007669"/>
    <property type="project" value="UniProtKB-UniRule"/>
</dbReference>
<feature type="domain" description="APS kinase" evidence="15">
    <location>
        <begin position="29"/>
        <end position="178"/>
    </location>
</feature>
<dbReference type="AlphaFoldDB" id="A0A8J3DAU2"/>
<dbReference type="SUPFAM" id="SSF52540">
    <property type="entry name" value="P-loop containing nucleoside triphosphate hydrolases"/>
    <property type="match status" value="1"/>
</dbReference>
<evidence type="ECO:0000256" key="14">
    <source>
        <dbReference type="RuleBase" id="RU004347"/>
    </source>
</evidence>
<evidence type="ECO:0000313" key="17">
    <source>
        <dbReference type="Proteomes" id="UP000642829"/>
    </source>
</evidence>
<evidence type="ECO:0000259" key="15">
    <source>
        <dbReference type="Pfam" id="PF01583"/>
    </source>
</evidence>
<keyword evidence="6 13" id="KW-0808">Transferase</keyword>
<evidence type="ECO:0000256" key="9">
    <source>
        <dbReference type="ARBA" id="ARBA00022840"/>
    </source>
</evidence>
<reference evidence="16" key="2">
    <citation type="submission" date="2020-09" db="EMBL/GenBank/DDBJ databases">
        <authorList>
            <person name="Sun Q."/>
            <person name="Kim S."/>
        </authorList>
    </citation>
    <scope>NUCLEOTIDE SEQUENCE</scope>
    <source>
        <strain evidence="16">KCTC 12870</strain>
    </source>
</reference>
<dbReference type="Proteomes" id="UP000642829">
    <property type="component" value="Unassembled WGS sequence"/>
</dbReference>
<dbReference type="HAMAP" id="MF_00065">
    <property type="entry name" value="Adenylyl_sulf_kinase"/>
    <property type="match status" value="1"/>
</dbReference>
<proteinExistence type="inferred from homology"/>
<dbReference type="EC" id="2.7.1.25" evidence="5 13"/>
<evidence type="ECO:0000256" key="8">
    <source>
        <dbReference type="ARBA" id="ARBA00022777"/>
    </source>
</evidence>
<dbReference type="NCBIfam" id="TIGR00455">
    <property type="entry name" value="apsK"/>
    <property type="match status" value="1"/>
</dbReference>
<dbReference type="CDD" id="cd02027">
    <property type="entry name" value="APSK"/>
    <property type="match status" value="1"/>
</dbReference>
<keyword evidence="7 13" id="KW-0547">Nucleotide-binding</keyword>
<comment type="catalytic activity">
    <reaction evidence="1 13 14">
        <text>adenosine 5'-phosphosulfate + ATP = 3'-phosphoadenylyl sulfate + ADP + H(+)</text>
        <dbReference type="Rhea" id="RHEA:24152"/>
        <dbReference type="ChEBI" id="CHEBI:15378"/>
        <dbReference type="ChEBI" id="CHEBI:30616"/>
        <dbReference type="ChEBI" id="CHEBI:58243"/>
        <dbReference type="ChEBI" id="CHEBI:58339"/>
        <dbReference type="ChEBI" id="CHEBI:456216"/>
        <dbReference type="EC" id="2.7.1.25"/>
    </reaction>
</comment>
<reference evidence="16" key="1">
    <citation type="journal article" date="2014" name="Int. J. Syst. Evol. Microbiol.">
        <title>Complete genome sequence of Corynebacterium casei LMG S-19264T (=DSM 44701T), isolated from a smear-ripened cheese.</title>
        <authorList>
            <consortium name="US DOE Joint Genome Institute (JGI-PGF)"/>
            <person name="Walter F."/>
            <person name="Albersmeier A."/>
            <person name="Kalinowski J."/>
            <person name="Ruckert C."/>
        </authorList>
    </citation>
    <scope>NUCLEOTIDE SEQUENCE</scope>
    <source>
        <strain evidence="16">KCTC 12870</strain>
    </source>
</reference>
<feature type="binding site" evidence="13">
    <location>
        <begin position="36"/>
        <end position="43"/>
    </location>
    <ligand>
        <name>ATP</name>
        <dbReference type="ChEBI" id="CHEBI:30616"/>
    </ligand>
</feature>
<keyword evidence="13" id="KW-0597">Phosphoprotein</keyword>
<evidence type="ECO:0000256" key="7">
    <source>
        <dbReference type="ARBA" id="ARBA00022741"/>
    </source>
</evidence>